<dbReference type="InterPro" id="IPR038538">
    <property type="entry name" value="MTERF_sf"/>
</dbReference>
<dbReference type="PANTHER" id="PTHR13068:SF130">
    <property type="entry name" value="TRANSCRIPTION TERMINATION FACTOR MTERF6, CHLOROPLASTIC_MITOCHONDRIAL-LIKE"/>
    <property type="match status" value="1"/>
</dbReference>
<dbReference type="GO" id="GO:0006353">
    <property type="term" value="P:DNA-templated transcription termination"/>
    <property type="evidence" value="ECO:0007669"/>
    <property type="project" value="UniProtKB-KW"/>
</dbReference>
<dbReference type="PANTHER" id="PTHR13068">
    <property type="entry name" value="CGI-12 PROTEIN-RELATED"/>
    <property type="match status" value="1"/>
</dbReference>
<dbReference type="Gene3D" id="1.25.70.10">
    <property type="entry name" value="Transcription termination factor 3, mitochondrial"/>
    <property type="match status" value="1"/>
</dbReference>
<sequence length="274" mass="31379">MPRILASNLEKSIKPKFKLFQDSGLDPTHIVEIVCATPTILTRSVDNRLGPSILELKSVLGSFAAVSKVLRISRWVLNHDLKRTMMPNVEFLKSCGVSSSQIVNSLFNFPHFFLTKPETLRDYAEKIEDMGLDRQSRMFIHAIRVKCSMTRETWELKLKLLRNMGFTEEDILTVFRRAPQVFAVSRTKILASVQFFLSAQDLGISFVVKHPELLTFSVERRVKTRFEVIKVLKTKNLLPGKPGLATICKMTQKQFVDKYVNPYSFQLGLVIQNQ</sequence>
<evidence type="ECO:0000256" key="3">
    <source>
        <dbReference type="ARBA" id="ARBA00022946"/>
    </source>
</evidence>
<dbReference type="SMART" id="SM00733">
    <property type="entry name" value="Mterf"/>
    <property type="match status" value="7"/>
</dbReference>
<comment type="similarity">
    <text evidence="1">Belongs to the mTERF family.</text>
</comment>
<keyword evidence="5" id="KW-1185">Reference proteome</keyword>
<organism evidence="4 5">
    <name type="scientific">Erythroxylum novogranatense</name>
    <dbReference type="NCBI Taxonomy" id="1862640"/>
    <lineage>
        <taxon>Eukaryota</taxon>
        <taxon>Viridiplantae</taxon>
        <taxon>Streptophyta</taxon>
        <taxon>Embryophyta</taxon>
        <taxon>Tracheophyta</taxon>
        <taxon>Spermatophyta</taxon>
        <taxon>Magnoliopsida</taxon>
        <taxon>eudicotyledons</taxon>
        <taxon>Gunneridae</taxon>
        <taxon>Pentapetalae</taxon>
        <taxon>rosids</taxon>
        <taxon>fabids</taxon>
        <taxon>Malpighiales</taxon>
        <taxon>Erythroxylaceae</taxon>
        <taxon>Erythroxylum</taxon>
    </lineage>
</organism>
<dbReference type="FunFam" id="1.25.70.10:FF:000001">
    <property type="entry name" value="Mitochondrial transcription termination factor-like"/>
    <property type="match status" value="1"/>
</dbReference>
<dbReference type="EMBL" id="JAIWQS010000002">
    <property type="protein sequence ID" value="KAJ8771604.1"/>
    <property type="molecule type" value="Genomic_DNA"/>
</dbReference>
<accession>A0AAV8TZX3</accession>
<keyword evidence="3" id="KW-0809">Transit peptide</keyword>
<evidence type="ECO:0000256" key="2">
    <source>
        <dbReference type="ARBA" id="ARBA00022472"/>
    </source>
</evidence>
<evidence type="ECO:0000313" key="4">
    <source>
        <dbReference type="EMBL" id="KAJ8771604.1"/>
    </source>
</evidence>
<dbReference type="AlphaFoldDB" id="A0AAV8TZX3"/>
<keyword evidence="2" id="KW-0806">Transcription termination</keyword>
<reference evidence="4 5" key="1">
    <citation type="submission" date="2021-09" db="EMBL/GenBank/DDBJ databases">
        <title>Genomic insights and catalytic innovation underlie evolution of tropane alkaloids biosynthesis.</title>
        <authorList>
            <person name="Wang Y.-J."/>
            <person name="Tian T."/>
            <person name="Huang J.-P."/>
            <person name="Huang S.-X."/>
        </authorList>
    </citation>
    <scope>NUCLEOTIDE SEQUENCE [LARGE SCALE GENOMIC DNA]</scope>
    <source>
        <strain evidence="4">KIB-2018</strain>
        <tissue evidence="4">Leaf</tissue>
    </source>
</reference>
<comment type="caution">
    <text evidence="4">The sequence shown here is derived from an EMBL/GenBank/DDBJ whole genome shotgun (WGS) entry which is preliminary data.</text>
</comment>
<evidence type="ECO:0000256" key="1">
    <source>
        <dbReference type="ARBA" id="ARBA00007692"/>
    </source>
</evidence>
<keyword evidence="2" id="KW-0804">Transcription</keyword>
<dbReference type="InterPro" id="IPR003690">
    <property type="entry name" value="MTERF"/>
</dbReference>
<name>A0AAV8TZX3_9ROSI</name>
<evidence type="ECO:0000313" key="5">
    <source>
        <dbReference type="Proteomes" id="UP001159364"/>
    </source>
</evidence>
<dbReference type="GO" id="GO:0003676">
    <property type="term" value="F:nucleic acid binding"/>
    <property type="evidence" value="ECO:0007669"/>
    <property type="project" value="InterPro"/>
</dbReference>
<dbReference type="Pfam" id="PF02536">
    <property type="entry name" value="mTERF"/>
    <property type="match status" value="1"/>
</dbReference>
<keyword evidence="2" id="KW-0805">Transcription regulation</keyword>
<gene>
    <name evidence="4" type="ORF">K2173_026781</name>
</gene>
<dbReference type="Proteomes" id="UP001159364">
    <property type="component" value="Linkage Group LG02"/>
</dbReference>
<proteinExistence type="inferred from homology"/>
<protein>
    <submittedName>
        <fullName evidence="4">Uncharacterized protein</fullName>
    </submittedName>
</protein>